<proteinExistence type="predicted"/>
<accession>A0A841PQJ3</accession>
<name>A0A841PQJ3_9HYPH</name>
<sequence length="69" mass="7841">MFDFQNLELATARQRVNRAQLVHERAEEMLNEDCGVGINLALCCRIRSARRRAIDASARLVKIDPTSAR</sequence>
<evidence type="ECO:0000313" key="2">
    <source>
        <dbReference type="Proteomes" id="UP000556329"/>
    </source>
</evidence>
<dbReference type="AlphaFoldDB" id="A0A841PQJ3"/>
<protein>
    <submittedName>
        <fullName evidence="1">Uncharacterized protein</fullName>
    </submittedName>
</protein>
<keyword evidence="2" id="KW-1185">Reference proteome</keyword>
<gene>
    <name evidence="1" type="ORF">HNQ71_003359</name>
</gene>
<dbReference type="Proteomes" id="UP000556329">
    <property type="component" value="Unassembled WGS sequence"/>
</dbReference>
<organism evidence="1 2">
    <name type="scientific">Mesorhizobium sangaii</name>
    <dbReference type="NCBI Taxonomy" id="505389"/>
    <lineage>
        <taxon>Bacteria</taxon>
        <taxon>Pseudomonadati</taxon>
        <taxon>Pseudomonadota</taxon>
        <taxon>Alphaproteobacteria</taxon>
        <taxon>Hyphomicrobiales</taxon>
        <taxon>Phyllobacteriaceae</taxon>
        <taxon>Mesorhizobium</taxon>
    </lineage>
</organism>
<evidence type="ECO:0000313" key="1">
    <source>
        <dbReference type="EMBL" id="MBB6410685.1"/>
    </source>
</evidence>
<dbReference type="RefSeq" id="WP_184873608.1">
    <property type="nucleotide sequence ID" value="NZ_JACHEF010000003.1"/>
</dbReference>
<dbReference type="EMBL" id="JACHEF010000003">
    <property type="protein sequence ID" value="MBB6410685.1"/>
    <property type="molecule type" value="Genomic_DNA"/>
</dbReference>
<comment type="caution">
    <text evidence="1">The sequence shown here is derived from an EMBL/GenBank/DDBJ whole genome shotgun (WGS) entry which is preliminary data.</text>
</comment>
<reference evidence="1 2" key="1">
    <citation type="submission" date="2020-08" db="EMBL/GenBank/DDBJ databases">
        <title>Genomic Encyclopedia of Type Strains, Phase IV (KMG-IV): sequencing the most valuable type-strain genomes for metagenomic binning, comparative biology and taxonomic classification.</title>
        <authorList>
            <person name="Goeker M."/>
        </authorList>
    </citation>
    <scope>NUCLEOTIDE SEQUENCE [LARGE SCALE GENOMIC DNA]</scope>
    <source>
        <strain evidence="1 2">DSM 100039</strain>
    </source>
</reference>